<feature type="compositionally biased region" description="Basic and acidic residues" evidence="2">
    <location>
        <begin position="1271"/>
        <end position="1281"/>
    </location>
</feature>
<feature type="region of interest" description="Disordered" evidence="2">
    <location>
        <begin position="189"/>
        <end position="209"/>
    </location>
</feature>
<organism evidence="5 6">
    <name type="scientific">Magallana gigas</name>
    <name type="common">Pacific oyster</name>
    <name type="synonym">Crassostrea gigas</name>
    <dbReference type="NCBI Taxonomy" id="29159"/>
    <lineage>
        <taxon>Eukaryota</taxon>
        <taxon>Metazoa</taxon>
        <taxon>Spiralia</taxon>
        <taxon>Lophotrochozoa</taxon>
        <taxon>Mollusca</taxon>
        <taxon>Bivalvia</taxon>
        <taxon>Autobranchia</taxon>
        <taxon>Pteriomorphia</taxon>
        <taxon>Ostreida</taxon>
        <taxon>Ostreoidea</taxon>
        <taxon>Ostreidae</taxon>
        <taxon>Magallana</taxon>
    </lineage>
</organism>
<feature type="region of interest" description="Disordered" evidence="2">
    <location>
        <begin position="888"/>
        <end position="1014"/>
    </location>
</feature>
<evidence type="ECO:0000313" key="5">
    <source>
        <dbReference type="EnsemblMetazoa" id="G3123.1:cds"/>
    </source>
</evidence>
<evidence type="ECO:0000259" key="3">
    <source>
        <dbReference type="PROSITE" id="PS50106"/>
    </source>
</evidence>
<dbReference type="InterPro" id="IPR036034">
    <property type="entry name" value="PDZ_sf"/>
</dbReference>
<dbReference type="InterPro" id="IPR001478">
    <property type="entry name" value="PDZ"/>
</dbReference>
<feature type="compositionally biased region" description="Polar residues" evidence="2">
    <location>
        <begin position="995"/>
        <end position="1011"/>
    </location>
</feature>
<dbReference type="Gene3D" id="1.10.533.10">
    <property type="entry name" value="Death Domain, Fas"/>
    <property type="match status" value="1"/>
</dbReference>
<dbReference type="GO" id="GO:0042981">
    <property type="term" value="P:regulation of apoptotic process"/>
    <property type="evidence" value="ECO:0007669"/>
    <property type="project" value="InterPro"/>
</dbReference>
<feature type="compositionally biased region" description="Low complexity" evidence="2">
    <location>
        <begin position="945"/>
        <end position="954"/>
    </location>
</feature>
<dbReference type="InterPro" id="IPR053004">
    <property type="entry name" value="MAGUK_Signaling_Regulators"/>
</dbReference>
<dbReference type="GO" id="GO:0005886">
    <property type="term" value="C:plasma membrane"/>
    <property type="evidence" value="ECO:0007669"/>
    <property type="project" value="TreeGrafter"/>
</dbReference>
<feature type="coiled-coil region" evidence="1">
    <location>
        <begin position="215"/>
        <end position="309"/>
    </location>
</feature>
<dbReference type="Gene3D" id="2.30.42.10">
    <property type="match status" value="2"/>
</dbReference>
<keyword evidence="1" id="KW-0175">Coiled coil</keyword>
<protein>
    <recommendedName>
        <fullName evidence="7">Disks large-like protein 5</fullName>
    </recommendedName>
</protein>
<feature type="coiled-coil region" evidence="1">
    <location>
        <begin position="576"/>
        <end position="610"/>
    </location>
</feature>
<dbReference type="EnsemblMetazoa" id="G3123.1">
    <property type="protein sequence ID" value="G3123.1:cds"/>
    <property type="gene ID" value="G3123"/>
</dbReference>
<dbReference type="InterPro" id="IPR011029">
    <property type="entry name" value="DEATH-like_dom_sf"/>
</dbReference>
<dbReference type="PANTHER" id="PTHR46360:SF1">
    <property type="entry name" value="DISKS LARGE HOMOLOG 5"/>
    <property type="match status" value="1"/>
</dbReference>
<accession>A0A8W8M464</accession>
<dbReference type="Pfam" id="PF00619">
    <property type="entry name" value="CARD"/>
    <property type="match status" value="1"/>
</dbReference>
<evidence type="ECO:0000259" key="4">
    <source>
        <dbReference type="PROSITE" id="PS50209"/>
    </source>
</evidence>
<dbReference type="PANTHER" id="PTHR46360">
    <property type="entry name" value="DISKS LARGE HOMOLOG 5"/>
    <property type="match status" value="1"/>
</dbReference>
<feature type="coiled-coil region" evidence="1">
    <location>
        <begin position="646"/>
        <end position="684"/>
    </location>
</feature>
<evidence type="ECO:0000256" key="2">
    <source>
        <dbReference type="SAM" id="MobiDB-lite"/>
    </source>
</evidence>
<feature type="domain" description="PDZ" evidence="3">
    <location>
        <begin position="713"/>
        <end position="799"/>
    </location>
</feature>
<feature type="compositionally biased region" description="Basic and acidic residues" evidence="2">
    <location>
        <begin position="189"/>
        <end position="204"/>
    </location>
</feature>
<feature type="compositionally biased region" description="Low complexity" evidence="2">
    <location>
        <begin position="1174"/>
        <end position="1191"/>
    </location>
</feature>
<feature type="region of interest" description="Disordered" evidence="2">
    <location>
        <begin position="117"/>
        <end position="139"/>
    </location>
</feature>
<evidence type="ECO:0000256" key="1">
    <source>
        <dbReference type="SAM" id="Coils"/>
    </source>
</evidence>
<keyword evidence="6" id="KW-1185">Reference proteome</keyword>
<sequence length="1294" mass="147705">MEERYKELLKIHHEKFATTIEVERLYPILQGAQVLTTDDILEINKHHRSDEKVGKLLEIIQQKPHCPFQKLCFALQSTYPQLLTTMFLGQNLPDTNTGGSPFDILYQDRNSQSLSLTSDSEDDILSSHSGLRHHSAASPRPRVKYGLTVGTVGHHLENRSQDLDPSTPLTYTRIIPSDEYDYELLTHKQDDGHHKPKTSVDKGKHGINGDWHQEYHRLRSQCERAMSEVQSLKRSQEDTIRRCEQAMRESDSNRQRYIATLGNLQQSKEEIEHLHGEIKKLESEKKILEQEYRNLQDEDKQEISDLRKQLRTVISEKGSTDGMARMYDETLQKYELLKEDHDLQRKDYTEIFTKHNDLMTKFGMCKDENTKLMKLNETLTRERDSLKLDRNILKQQCTSAIRDLAKVTQQRDEMMKESNHLLAVQKQKYESVVKDRDAARNEYNLVWAERDSVHKEINQLQDKLNEVTQKNQTMEMEKKKAGEETEMLRRELLTIIQQKEEADKEREEAQKRYGDVKSKNDDLENQRDDFRKDYVMVTQERDIARKERHEAIKDRDRILRETYERERTQKEQAEEIDQVSKETEALKKIIEKLQHDLSDAKTEAEKSKKNRDWALGERDKIVQEREGIRSLCESLRHQRDRAVSDKAQALRDYDNIKKEKMEACKELKEVREKYEAIMEKEARKSQLNGVGHNHSRDSAIDADLQELETETVQVDIRGLTPDNLGFDIVGGKDDPVLPNDYAVYVNHVVKGSVADGKLKISDVVLKINNMDVTNVDKRTVLQSLKNSSHVSLLVRRRRCVTPRIWQPIQLNLSLGKDIGIYIEQGLYIARIVPGSTVAKEGMLSTGDRIICDICQDSGTQLSPTFSKSEDMKHLMWEGNDHMLESQRVQGPDKIPPVPPERTEASHIAVKQSPHHSPQSSDSTIKLSNSPIHSPPINPKSTKYPHSNSNSNVHNSHPEGSSMSPRENWENLRAHRNRPRSSEKDKLQRHSANLPPFNSSQLHSSCDSSVSGTGLPPDYQTVQSMFPSDHSAFNPPPPFHERPIVHGNRIQHNSGNLVVKPHPHYQSVHGSQTSAPVTVSPSFSPAYNSPPGSFPDIEPRRSPYDFCNSPCPSVVSSASDPYSYIPSRASSERTVSDIDGSAKPPYVKNNSKRIYIPTVKTRGNSGSVEVVAARTSPTSPSYSEEPITSTESLHQRRRKPLMGETRKMNIERDSQCVGFTIGSGPQGGVFVSSVQEDSLAMEAGLVIGDQLLETEAAKVEKNRDWTLVNGTRSDRDERDPSHCVRVLPQATGRSQ</sequence>
<dbReference type="SUPFAM" id="SSF50156">
    <property type="entry name" value="PDZ domain-like"/>
    <property type="match status" value="3"/>
</dbReference>
<dbReference type="InterPro" id="IPR001315">
    <property type="entry name" value="CARD"/>
</dbReference>
<dbReference type="Proteomes" id="UP000005408">
    <property type="component" value="Unassembled WGS sequence"/>
</dbReference>
<dbReference type="PROSITE" id="PS50106">
    <property type="entry name" value="PDZ"/>
    <property type="match status" value="3"/>
</dbReference>
<evidence type="ECO:0008006" key="7">
    <source>
        <dbReference type="Google" id="ProtNLM"/>
    </source>
</evidence>
<dbReference type="Pfam" id="PF00595">
    <property type="entry name" value="PDZ"/>
    <property type="match status" value="1"/>
</dbReference>
<feature type="region of interest" description="Disordered" evidence="2">
    <location>
        <begin position="1173"/>
        <end position="1197"/>
    </location>
</feature>
<dbReference type="SMART" id="SM00228">
    <property type="entry name" value="PDZ"/>
    <property type="match status" value="2"/>
</dbReference>
<dbReference type="PROSITE" id="PS50209">
    <property type="entry name" value="CARD"/>
    <property type="match status" value="1"/>
</dbReference>
<dbReference type="SUPFAM" id="SSF47986">
    <property type="entry name" value="DEATH domain"/>
    <property type="match status" value="1"/>
</dbReference>
<dbReference type="CDD" id="cd01671">
    <property type="entry name" value="CARD"/>
    <property type="match status" value="1"/>
</dbReference>
<feature type="region of interest" description="Disordered" evidence="2">
    <location>
        <begin position="499"/>
        <end position="524"/>
    </location>
</feature>
<name>A0A8W8M464_MAGGI</name>
<feature type="region of interest" description="Disordered" evidence="2">
    <location>
        <begin position="1265"/>
        <end position="1294"/>
    </location>
</feature>
<reference evidence="5" key="1">
    <citation type="submission" date="2022-08" db="UniProtKB">
        <authorList>
            <consortium name="EnsemblMetazoa"/>
        </authorList>
    </citation>
    <scope>IDENTIFICATION</scope>
    <source>
        <strain evidence="5">05x7-T-G4-1.051#20</strain>
    </source>
</reference>
<proteinExistence type="predicted"/>
<dbReference type="GO" id="GO:0035331">
    <property type="term" value="P:negative regulation of hippo signaling"/>
    <property type="evidence" value="ECO:0007669"/>
    <property type="project" value="TreeGrafter"/>
</dbReference>
<evidence type="ECO:0000313" key="6">
    <source>
        <dbReference type="Proteomes" id="UP000005408"/>
    </source>
</evidence>
<feature type="domain" description="PDZ" evidence="3">
    <location>
        <begin position="1206"/>
        <end position="1259"/>
    </location>
</feature>
<feature type="domain" description="CARD" evidence="4">
    <location>
        <begin position="1"/>
        <end position="90"/>
    </location>
</feature>
<feature type="domain" description="PDZ" evidence="3">
    <location>
        <begin position="807"/>
        <end position="850"/>
    </location>
</feature>